<dbReference type="PANTHER" id="PTHR45724">
    <property type="entry name" value="AQUAPORIN NIP2-1"/>
    <property type="match status" value="1"/>
</dbReference>
<dbReference type="InterPro" id="IPR034294">
    <property type="entry name" value="Aquaporin_transptr"/>
</dbReference>
<accession>A0A1M7U7Y4</accession>
<keyword evidence="2 6" id="KW-0813">Transport</keyword>
<sequence>MMDASPTVAPGVASNVAPSLAPSLAQRATAECLGTAFLLATVVGSGIMAAKLAGGNGAVALLCNTLPTGAILAVLILAFGPVSGAHFNPVVSVALVLRRELPANVAAVYIVAQILGGILGVLAAHAMFELPLWQLSMTVRSGPGQWFAESVATFGLLLTIFGVSARSPGAIPYAVGLYITAAYWFTASTSFANPAVTIARALSDTYAGIAPAGVAAFIAAQLAGAAIAVPLARWLWR</sequence>
<evidence type="ECO:0000256" key="1">
    <source>
        <dbReference type="ARBA" id="ARBA00004141"/>
    </source>
</evidence>
<dbReference type="GO" id="GO:0015267">
    <property type="term" value="F:channel activity"/>
    <property type="evidence" value="ECO:0007669"/>
    <property type="project" value="InterPro"/>
</dbReference>
<dbReference type="Proteomes" id="UP000184096">
    <property type="component" value="Chromosome I"/>
</dbReference>
<evidence type="ECO:0000256" key="7">
    <source>
        <dbReference type="SAM" id="Phobius"/>
    </source>
</evidence>
<feature type="transmembrane region" description="Helical" evidence="7">
    <location>
        <begin position="70"/>
        <end position="97"/>
    </location>
</feature>
<feature type="transmembrane region" description="Helical" evidence="7">
    <location>
        <begin position="104"/>
        <end position="126"/>
    </location>
</feature>
<evidence type="ECO:0000256" key="2">
    <source>
        <dbReference type="ARBA" id="ARBA00022448"/>
    </source>
</evidence>
<evidence type="ECO:0000313" key="8">
    <source>
        <dbReference type="EMBL" id="SHN79139.1"/>
    </source>
</evidence>
<protein>
    <submittedName>
        <fullName evidence="8">Glycerol uptake facilitator (Major Intrinsic Protein Family)</fullName>
    </submittedName>
</protein>
<evidence type="ECO:0000256" key="5">
    <source>
        <dbReference type="ARBA" id="ARBA00023136"/>
    </source>
</evidence>
<organism evidence="8 9">
    <name type="scientific">Bradyrhizobium erythrophlei</name>
    <dbReference type="NCBI Taxonomy" id="1437360"/>
    <lineage>
        <taxon>Bacteria</taxon>
        <taxon>Pseudomonadati</taxon>
        <taxon>Pseudomonadota</taxon>
        <taxon>Alphaproteobacteria</taxon>
        <taxon>Hyphomicrobiales</taxon>
        <taxon>Nitrobacteraceae</taxon>
        <taxon>Bradyrhizobium</taxon>
    </lineage>
</organism>
<gene>
    <name evidence="8" type="ORF">SAMN05444170_3926</name>
</gene>
<dbReference type="Pfam" id="PF00230">
    <property type="entry name" value="MIP"/>
    <property type="match status" value="1"/>
</dbReference>
<dbReference type="SUPFAM" id="SSF81338">
    <property type="entry name" value="Aquaporin-like"/>
    <property type="match status" value="1"/>
</dbReference>
<dbReference type="EMBL" id="LT670849">
    <property type="protein sequence ID" value="SHN79139.1"/>
    <property type="molecule type" value="Genomic_DNA"/>
</dbReference>
<evidence type="ECO:0000256" key="6">
    <source>
        <dbReference type="RuleBase" id="RU000477"/>
    </source>
</evidence>
<dbReference type="GO" id="GO:0016020">
    <property type="term" value="C:membrane"/>
    <property type="evidence" value="ECO:0007669"/>
    <property type="project" value="UniProtKB-SubCell"/>
</dbReference>
<keyword evidence="3 6" id="KW-0812">Transmembrane</keyword>
<comment type="subcellular location">
    <subcellularLocation>
        <location evidence="1">Membrane</location>
        <topology evidence="1">Multi-pass membrane protein</topology>
    </subcellularLocation>
</comment>
<evidence type="ECO:0000256" key="3">
    <source>
        <dbReference type="ARBA" id="ARBA00022692"/>
    </source>
</evidence>
<dbReference type="InterPro" id="IPR023271">
    <property type="entry name" value="Aquaporin-like"/>
</dbReference>
<keyword evidence="5 7" id="KW-0472">Membrane</keyword>
<dbReference type="PRINTS" id="PR00783">
    <property type="entry name" value="MINTRINSICP"/>
</dbReference>
<feature type="transmembrane region" description="Helical" evidence="7">
    <location>
        <begin position="170"/>
        <end position="192"/>
    </location>
</feature>
<keyword evidence="9" id="KW-1185">Reference proteome</keyword>
<feature type="transmembrane region" description="Helical" evidence="7">
    <location>
        <begin position="146"/>
        <end position="163"/>
    </location>
</feature>
<evidence type="ECO:0000256" key="4">
    <source>
        <dbReference type="ARBA" id="ARBA00022989"/>
    </source>
</evidence>
<reference evidence="9" key="1">
    <citation type="submission" date="2016-11" db="EMBL/GenBank/DDBJ databases">
        <authorList>
            <person name="Varghese N."/>
            <person name="Submissions S."/>
        </authorList>
    </citation>
    <scope>NUCLEOTIDE SEQUENCE [LARGE SCALE GENOMIC DNA]</scope>
    <source>
        <strain evidence="9">GAS401</strain>
    </source>
</reference>
<dbReference type="InterPro" id="IPR000425">
    <property type="entry name" value="MIP"/>
</dbReference>
<name>A0A1M7U7Y4_9BRAD</name>
<dbReference type="PANTHER" id="PTHR45724:SF13">
    <property type="entry name" value="AQUAPORIN NIP1-1-RELATED"/>
    <property type="match status" value="1"/>
</dbReference>
<comment type="similarity">
    <text evidence="6">Belongs to the MIP/aquaporin (TC 1.A.8) family.</text>
</comment>
<feature type="transmembrane region" description="Helical" evidence="7">
    <location>
        <begin position="32"/>
        <end position="50"/>
    </location>
</feature>
<evidence type="ECO:0000313" key="9">
    <source>
        <dbReference type="Proteomes" id="UP000184096"/>
    </source>
</evidence>
<dbReference type="AlphaFoldDB" id="A0A1M7U7Y4"/>
<keyword evidence="4 7" id="KW-1133">Transmembrane helix</keyword>
<proteinExistence type="inferred from homology"/>
<dbReference type="Gene3D" id="1.20.1080.10">
    <property type="entry name" value="Glycerol uptake facilitator protein"/>
    <property type="match status" value="1"/>
</dbReference>
<feature type="transmembrane region" description="Helical" evidence="7">
    <location>
        <begin position="212"/>
        <end position="236"/>
    </location>
</feature>